<organism evidence="3 5">
    <name type="scientific">Purpureocillium lilacinum</name>
    <name type="common">Paecilomyces lilacinus</name>
    <dbReference type="NCBI Taxonomy" id="33203"/>
    <lineage>
        <taxon>Eukaryota</taxon>
        <taxon>Fungi</taxon>
        <taxon>Dikarya</taxon>
        <taxon>Ascomycota</taxon>
        <taxon>Pezizomycotina</taxon>
        <taxon>Sordariomycetes</taxon>
        <taxon>Hypocreomycetidae</taxon>
        <taxon>Hypocreales</taxon>
        <taxon>Ophiocordycipitaceae</taxon>
        <taxon>Purpureocillium</taxon>
    </lineage>
</organism>
<evidence type="ECO:0000313" key="5">
    <source>
        <dbReference type="Proteomes" id="UP000078340"/>
    </source>
</evidence>
<dbReference type="EMBL" id="LCWV01000018">
    <property type="protein sequence ID" value="PWI67540.1"/>
    <property type="molecule type" value="Genomic_DNA"/>
</dbReference>
<reference evidence="4 6" key="2">
    <citation type="journal article" date="2016" name="Front. Microbiol.">
        <title>Genome and transcriptome sequences reveal the specific parasitism of the nematophagous Purpureocillium lilacinum 36-1.</title>
        <authorList>
            <person name="Xie J."/>
            <person name="Li S."/>
            <person name="Mo C."/>
            <person name="Xiao X."/>
            <person name="Peng D."/>
            <person name="Wang G."/>
            <person name="Xiao Y."/>
        </authorList>
    </citation>
    <scope>NUCLEOTIDE SEQUENCE [LARGE SCALE GENOMIC DNA]</scope>
    <source>
        <strain evidence="4 6">36-1</strain>
    </source>
</reference>
<reference evidence="3 5" key="3">
    <citation type="submission" date="2016-02" db="EMBL/GenBank/DDBJ databases">
        <title>Biosynthesis of antibiotic leucinostatins and their inhibition on Phytophthora in bio-control Purpureocillium lilacinum.</title>
        <authorList>
            <person name="Wang G."/>
            <person name="Liu Z."/>
            <person name="Lin R."/>
            <person name="Li E."/>
            <person name="Mao Z."/>
            <person name="Ling J."/>
            <person name="Yin W."/>
            <person name="Xie B."/>
        </authorList>
    </citation>
    <scope>NUCLEOTIDE SEQUENCE [LARGE SCALE GENOMIC DNA]</scope>
    <source>
        <strain evidence="3">PLFJ-1</strain>
    </source>
</reference>
<dbReference type="AlphaFoldDB" id="A0A179HML8"/>
<keyword evidence="2" id="KW-1133">Transmembrane helix</keyword>
<feature type="region of interest" description="Disordered" evidence="1">
    <location>
        <begin position="39"/>
        <end position="112"/>
    </location>
</feature>
<keyword evidence="2" id="KW-0472">Membrane</keyword>
<evidence type="ECO:0000256" key="2">
    <source>
        <dbReference type="SAM" id="Phobius"/>
    </source>
</evidence>
<reference evidence="4" key="1">
    <citation type="submission" date="2015-05" db="EMBL/GenBank/DDBJ databases">
        <authorList>
            <person name="Wang D.B."/>
            <person name="Wang M."/>
        </authorList>
    </citation>
    <scope>NUCLEOTIDE SEQUENCE</scope>
    <source>
        <strain evidence="4">36-1</strain>
    </source>
</reference>
<evidence type="ECO:0000256" key="1">
    <source>
        <dbReference type="SAM" id="MobiDB-lite"/>
    </source>
</evidence>
<keyword evidence="2" id="KW-0812">Transmembrane</keyword>
<dbReference type="Proteomes" id="UP000245956">
    <property type="component" value="Unassembled WGS sequence"/>
</dbReference>
<evidence type="ECO:0000313" key="3">
    <source>
        <dbReference type="EMBL" id="OAQ91557.1"/>
    </source>
</evidence>
<comment type="caution">
    <text evidence="3">The sequence shown here is derived from an EMBL/GenBank/DDBJ whole genome shotgun (WGS) entry which is preliminary data.</text>
</comment>
<evidence type="ECO:0000313" key="6">
    <source>
        <dbReference type="Proteomes" id="UP000245956"/>
    </source>
</evidence>
<name>A0A179HML8_PURLI</name>
<sequence>MADTPTLPYDAIVGGAVGFATTVIAFLSLIIAYHTYRDARKRRARRDDVEMQDGPAVGDSSESTLALLVNASPPEVTPPPPAANPSSRLANPYSLPSAAGLGSSSADAASNE</sequence>
<protein>
    <submittedName>
        <fullName evidence="3">Uncharacterized protein</fullName>
    </submittedName>
</protein>
<accession>A0A179HML8</accession>
<feature type="transmembrane region" description="Helical" evidence="2">
    <location>
        <begin position="12"/>
        <end position="36"/>
    </location>
</feature>
<feature type="compositionally biased region" description="Low complexity" evidence="1">
    <location>
        <begin position="84"/>
        <end position="112"/>
    </location>
</feature>
<dbReference type="EMBL" id="LSBI01000003">
    <property type="protein sequence ID" value="OAQ91557.1"/>
    <property type="molecule type" value="Genomic_DNA"/>
</dbReference>
<proteinExistence type="predicted"/>
<gene>
    <name evidence="4" type="ORF">PCL_02894</name>
    <name evidence="3" type="ORF">VFPFJ_03297</name>
</gene>
<evidence type="ECO:0000313" key="4">
    <source>
        <dbReference type="EMBL" id="PWI67540.1"/>
    </source>
</evidence>
<dbReference type="Proteomes" id="UP000078340">
    <property type="component" value="Unassembled WGS sequence"/>
</dbReference>